<proteinExistence type="predicted"/>
<name>A0A6A5K7X9_9PLEO</name>
<dbReference type="EMBL" id="ML975443">
    <property type="protein sequence ID" value="KAF1829443.1"/>
    <property type="molecule type" value="Genomic_DNA"/>
</dbReference>
<dbReference type="AlphaFoldDB" id="A0A6A5K7X9"/>
<sequence length="178" mass="19595">MLLCFVMSYANYTGHARRKNRYSYDSVVLGALRRLLIQGRLWMGEVQMSLSPEACIPASCKVHATACPDAALLRAIPLVTNLNLPSLRFYKPLEFPDTKHTVSPPTIRPSRSVVTVRDACLSSGQGLCGSRAGNCSRLGYRACSVPPAECDLRRELCCDGQLSRPLYNIQLHKHVGCG</sequence>
<evidence type="ECO:0000313" key="2">
    <source>
        <dbReference type="Proteomes" id="UP000800040"/>
    </source>
</evidence>
<gene>
    <name evidence="1" type="ORF">BDW02DRAFT_165206</name>
</gene>
<accession>A0A6A5K7X9</accession>
<keyword evidence="2" id="KW-1185">Reference proteome</keyword>
<protein>
    <submittedName>
        <fullName evidence="1">Uncharacterized protein</fullName>
    </submittedName>
</protein>
<reference evidence="1" key="1">
    <citation type="submission" date="2020-01" db="EMBL/GenBank/DDBJ databases">
        <authorList>
            <consortium name="DOE Joint Genome Institute"/>
            <person name="Haridas S."/>
            <person name="Albert R."/>
            <person name="Binder M."/>
            <person name="Bloem J."/>
            <person name="Labutti K."/>
            <person name="Salamov A."/>
            <person name="Andreopoulos B."/>
            <person name="Baker S.E."/>
            <person name="Barry K."/>
            <person name="Bills G."/>
            <person name="Bluhm B.H."/>
            <person name="Cannon C."/>
            <person name="Castanera R."/>
            <person name="Culley D.E."/>
            <person name="Daum C."/>
            <person name="Ezra D."/>
            <person name="Gonzalez J.B."/>
            <person name="Henrissat B."/>
            <person name="Kuo A."/>
            <person name="Liang C."/>
            <person name="Lipzen A."/>
            <person name="Lutzoni F."/>
            <person name="Magnuson J."/>
            <person name="Mondo S."/>
            <person name="Nolan M."/>
            <person name="Ohm R."/>
            <person name="Pangilinan J."/>
            <person name="Park H.-J."/>
            <person name="Ramirez L."/>
            <person name="Alfaro M."/>
            <person name="Sun H."/>
            <person name="Tritt A."/>
            <person name="Yoshinaga Y."/>
            <person name="Zwiers L.-H."/>
            <person name="Turgeon B.G."/>
            <person name="Goodwin S.B."/>
            <person name="Spatafora J.W."/>
            <person name="Crous P.W."/>
            <person name="Grigoriev I.V."/>
        </authorList>
    </citation>
    <scope>NUCLEOTIDE SEQUENCE</scope>
    <source>
        <strain evidence="1">P77</strain>
    </source>
</reference>
<organism evidence="1 2">
    <name type="scientific">Decorospora gaudefroyi</name>
    <dbReference type="NCBI Taxonomy" id="184978"/>
    <lineage>
        <taxon>Eukaryota</taxon>
        <taxon>Fungi</taxon>
        <taxon>Dikarya</taxon>
        <taxon>Ascomycota</taxon>
        <taxon>Pezizomycotina</taxon>
        <taxon>Dothideomycetes</taxon>
        <taxon>Pleosporomycetidae</taxon>
        <taxon>Pleosporales</taxon>
        <taxon>Pleosporineae</taxon>
        <taxon>Pleosporaceae</taxon>
        <taxon>Decorospora</taxon>
    </lineage>
</organism>
<evidence type="ECO:0000313" key="1">
    <source>
        <dbReference type="EMBL" id="KAF1829443.1"/>
    </source>
</evidence>
<dbReference type="Proteomes" id="UP000800040">
    <property type="component" value="Unassembled WGS sequence"/>
</dbReference>